<evidence type="ECO:0000313" key="2">
    <source>
        <dbReference type="EMBL" id="CAK6434756.1"/>
    </source>
</evidence>
<evidence type="ECO:0000256" key="1">
    <source>
        <dbReference type="SAM" id="MobiDB-lite"/>
    </source>
</evidence>
<protein>
    <submittedName>
        <fullName evidence="2">Uncharacterized protein</fullName>
    </submittedName>
</protein>
<feature type="compositionally biased region" description="Basic residues" evidence="1">
    <location>
        <begin position="70"/>
        <end position="84"/>
    </location>
</feature>
<accession>A0ABN9ZDB8</accession>
<gene>
    <name evidence="2" type="ORF">MPIPNATIZW_LOCUS3062</name>
</gene>
<proteinExistence type="predicted"/>
<evidence type="ECO:0000313" key="3">
    <source>
        <dbReference type="Proteomes" id="UP001314169"/>
    </source>
</evidence>
<keyword evidence="3" id="KW-1185">Reference proteome</keyword>
<dbReference type="EMBL" id="OY882868">
    <property type="protein sequence ID" value="CAK6434756.1"/>
    <property type="molecule type" value="Genomic_DNA"/>
</dbReference>
<organism evidence="2 3">
    <name type="scientific">Pipistrellus nathusii</name>
    <name type="common">Nathusius' pipistrelle</name>
    <dbReference type="NCBI Taxonomy" id="59473"/>
    <lineage>
        <taxon>Eukaryota</taxon>
        <taxon>Metazoa</taxon>
        <taxon>Chordata</taxon>
        <taxon>Craniata</taxon>
        <taxon>Vertebrata</taxon>
        <taxon>Euteleostomi</taxon>
        <taxon>Mammalia</taxon>
        <taxon>Eutheria</taxon>
        <taxon>Laurasiatheria</taxon>
        <taxon>Chiroptera</taxon>
        <taxon>Yangochiroptera</taxon>
        <taxon>Vespertilionidae</taxon>
        <taxon>Pipistrellus</taxon>
    </lineage>
</organism>
<sequence>MPPVLVPTGDRTRNVGRYLDQESYLSPFGMWNDAPTTEPPGNLNKVVEQLGVSFGKSQYAISSKCAGVHRNSHTHTQARQHRGPARLSSNTPDTQEARRVCGIREWLPFLYTAGQGRLAQKHAHPPIRFIVILV</sequence>
<feature type="region of interest" description="Disordered" evidence="1">
    <location>
        <begin position="67"/>
        <end position="95"/>
    </location>
</feature>
<dbReference type="Proteomes" id="UP001314169">
    <property type="component" value="Chromosome 11"/>
</dbReference>
<name>A0ABN9ZDB8_PIPNA</name>
<reference evidence="2" key="1">
    <citation type="submission" date="2023-12" db="EMBL/GenBank/DDBJ databases">
        <authorList>
            <person name="Brown T."/>
        </authorList>
    </citation>
    <scope>NUCLEOTIDE SEQUENCE</scope>
</reference>